<dbReference type="InterPro" id="IPR050553">
    <property type="entry name" value="Thioredoxin_ResA/DsbE_sf"/>
</dbReference>
<evidence type="ECO:0000313" key="8">
    <source>
        <dbReference type="Proteomes" id="UP001184853"/>
    </source>
</evidence>
<keyword evidence="7" id="KW-0413">Isomerase</keyword>
<evidence type="ECO:0000256" key="3">
    <source>
        <dbReference type="ARBA" id="ARBA00023157"/>
    </source>
</evidence>
<dbReference type="InterPro" id="IPR013766">
    <property type="entry name" value="Thioredoxin_domain"/>
</dbReference>
<evidence type="ECO:0000256" key="2">
    <source>
        <dbReference type="ARBA" id="ARBA00022748"/>
    </source>
</evidence>
<dbReference type="Pfam" id="PF00578">
    <property type="entry name" value="AhpC-TSA"/>
    <property type="match status" value="1"/>
</dbReference>
<dbReference type="EMBL" id="JAVDQS010000003">
    <property type="protein sequence ID" value="MDR6404654.1"/>
    <property type="molecule type" value="Genomic_DNA"/>
</dbReference>
<keyword evidence="2" id="KW-0201">Cytochrome c-type biogenesis</keyword>
<protein>
    <submittedName>
        <fullName evidence="7">Thiol-disulfide isomerase/thioredoxin</fullName>
    </submittedName>
</protein>
<dbReference type="CDD" id="cd02966">
    <property type="entry name" value="TlpA_like_family"/>
    <property type="match status" value="1"/>
</dbReference>
<dbReference type="InterPro" id="IPR036249">
    <property type="entry name" value="Thioredoxin-like_sf"/>
</dbReference>
<feature type="domain" description="Thioredoxin" evidence="6">
    <location>
        <begin position="17"/>
        <end position="169"/>
    </location>
</feature>
<name>A0ABU1LD54_9FLAO</name>
<comment type="caution">
    <text evidence="7">The sequence shown here is derived from an EMBL/GenBank/DDBJ whole genome shotgun (WGS) entry which is preliminary data.</text>
</comment>
<dbReference type="RefSeq" id="WP_115980034.1">
    <property type="nucleotide sequence ID" value="NZ_JAVDQS010000003.1"/>
</dbReference>
<organism evidence="7 8">
    <name type="scientific">Chryseobacterium geocarposphaerae</name>
    <dbReference type="NCBI Taxonomy" id="1416776"/>
    <lineage>
        <taxon>Bacteria</taxon>
        <taxon>Pseudomonadati</taxon>
        <taxon>Bacteroidota</taxon>
        <taxon>Flavobacteriia</taxon>
        <taxon>Flavobacteriales</taxon>
        <taxon>Weeksellaceae</taxon>
        <taxon>Chryseobacterium group</taxon>
        <taxon>Chryseobacterium</taxon>
    </lineage>
</organism>
<dbReference type="PANTHER" id="PTHR42852:SF6">
    <property type="entry name" value="THIOL:DISULFIDE INTERCHANGE PROTEIN DSBE"/>
    <property type="match status" value="1"/>
</dbReference>
<accession>A0ABU1LD54</accession>
<comment type="subcellular location">
    <subcellularLocation>
        <location evidence="1">Cell envelope</location>
    </subcellularLocation>
</comment>
<keyword evidence="3" id="KW-1015">Disulfide bond</keyword>
<proteinExistence type="predicted"/>
<evidence type="ECO:0000256" key="1">
    <source>
        <dbReference type="ARBA" id="ARBA00004196"/>
    </source>
</evidence>
<feature type="chain" id="PRO_5046864645" evidence="5">
    <location>
        <begin position="22"/>
        <end position="169"/>
    </location>
</feature>
<dbReference type="Proteomes" id="UP001184853">
    <property type="component" value="Unassembled WGS sequence"/>
</dbReference>
<evidence type="ECO:0000313" key="7">
    <source>
        <dbReference type="EMBL" id="MDR6404654.1"/>
    </source>
</evidence>
<dbReference type="Gene3D" id="3.40.30.10">
    <property type="entry name" value="Glutaredoxin"/>
    <property type="match status" value="1"/>
</dbReference>
<feature type="signal peptide" evidence="5">
    <location>
        <begin position="1"/>
        <end position="21"/>
    </location>
</feature>
<dbReference type="PROSITE" id="PS51352">
    <property type="entry name" value="THIOREDOXIN_2"/>
    <property type="match status" value="1"/>
</dbReference>
<dbReference type="InterPro" id="IPR000866">
    <property type="entry name" value="AhpC/TSA"/>
</dbReference>
<sequence length="169" mass="19971">MIFNLKFISFFLIFSNFLLTAQQKTFWVQPDLENKIDKHFPIENYKNQENKNFNPDDLKGKTTLINFWSTTCEPCIKELPYLNKLKETLGDKVNFIAITYDSKEKVDKFLEKHEFNFQHITDSGKELKSYFPILRNPMTFIVDKNGNIKEITGIVDENKFDSIVKILNE</sequence>
<keyword evidence="4" id="KW-0676">Redox-active center</keyword>
<evidence type="ECO:0000256" key="5">
    <source>
        <dbReference type="SAM" id="SignalP"/>
    </source>
</evidence>
<keyword evidence="8" id="KW-1185">Reference proteome</keyword>
<dbReference type="GO" id="GO:0016853">
    <property type="term" value="F:isomerase activity"/>
    <property type="evidence" value="ECO:0007669"/>
    <property type="project" value="UniProtKB-KW"/>
</dbReference>
<evidence type="ECO:0000256" key="4">
    <source>
        <dbReference type="ARBA" id="ARBA00023284"/>
    </source>
</evidence>
<dbReference type="PANTHER" id="PTHR42852">
    <property type="entry name" value="THIOL:DISULFIDE INTERCHANGE PROTEIN DSBE"/>
    <property type="match status" value="1"/>
</dbReference>
<gene>
    <name evidence="7" type="ORF">J2781_001574</name>
</gene>
<evidence type="ECO:0000259" key="6">
    <source>
        <dbReference type="PROSITE" id="PS51352"/>
    </source>
</evidence>
<keyword evidence="5" id="KW-0732">Signal</keyword>
<reference evidence="7 8" key="1">
    <citation type="submission" date="2023-07" db="EMBL/GenBank/DDBJ databases">
        <title>Sorghum-associated microbial communities from plants grown in Nebraska, USA.</title>
        <authorList>
            <person name="Schachtman D."/>
        </authorList>
    </citation>
    <scope>NUCLEOTIDE SEQUENCE [LARGE SCALE GENOMIC DNA]</scope>
    <source>
        <strain evidence="7 8">DS1709</strain>
    </source>
</reference>
<dbReference type="SUPFAM" id="SSF52833">
    <property type="entry name" value="Thioredoxin-like"/>
    <property type="match status" value="1"/>
</dbReference>